<gene>
    <name evidence="2" type="ORF">P9989_21545</name>
</gene>
<evidence type="ECO:0000256" key="1">
    <source>
        <dbReference type="SAM" id="Coils"/>
    </source>
</evidence>
<geneLocation type="plasmid" evidence="2 3">
    <name>unnamed</name>
</geneLocation>
<dbReference type="EMBL" id="CP121672">
    <property type="protein sequence ID" value="WFT77094.1"/>
    <property type="molecule type" value="Genomic_DNA"/>
</dbReference>
<feature type="coiled-coil region" evidence="1">
    <location>
        <begin position="45"/>
        <end position="72"/>
    </location>
</feature>
<name>A0ABY8J6N8_9BACI</name>
<reference evidence="2 3" key="1">
    <citation type="submission" date="2023-04" db="EMBL/GenBank/DDBJ databases">
        <title>Genome sequence of Halobacillus naozhouensis KACC 21980.</title>
        <authorList>
            <person name="Kim S."/>
            <person name="Heo J."/>
            <person name="Kwon S.-W."/>
        </authorList>
    </citation>
    <scope>NUCLEOTIDE SEQUENCE [LARGE SCALE GENOMIC DNA]</scope>
    <source>
        <strain evidence="2 3">KCTC 13234</strain>
        <plasmid evidence="2 3">unnamed</plasmid>
    </source>
</reference>
<sequence length="86" mass="10049">MNVTHAKGASCDYCFKKIGNPGSEIDTIYRLESELFPGQHLKLCRKDLDLYYEQVKQEREDIERTAEKIGIDALSPRQKRMYSELH</sequence>
<accession>A0ABY8J6N8</accession>
<protein>
    <submittedName>
        <fullName evidence="2">Uncharacterized protein</fullName>
    </submittedName>
</protein>
<dbReference type="Proteomes" id="UP001221597">
    <property type="component" value="Plasmid unnamed"/>
</dbReference>
<keyword evidence="3" id="KW-1185">Reference proteome</keyword>
<keyword evidence="1" id="KW-0175">Coiled coil</keyword>
<organism evidence="2 3">
    <name type="scientific">Halobacillus naozhouensis</name>
    <dbReference type="NCBI Taxonomy" id="554880"/>
    <lineage>
        <taxon>Bacteria</taxon>
        <taxon>Bacillati</taxon>
        <taxon>Bacillota</taxon>
        <taxon>Bacilli</taxon>
        <taxon>Bacillales</taxon>
        <taxon>Bacillaceae</taxon>
        <taxon>Halobacillus</taxon>
    </lineage>
</organism>
<dbReference type="RefSeq" id="WP_283079030.1">
    <property type="nucleotide sequence ID" value="NZ_CP121672.1"/>
</dbReference>
<evidence type="ECO:0000313" key="2">
    <source>
        <dbReference type="EMBL" id="WFT77094.1"/>
    </source>
</evidence>
<proteinExistence type="predicted"/>
<keyword evidence="2" id="KW-0614">Plasmid</keyword>
<evidence type="ECO:0000313" key="3">
    <source>
        <dbReference type="Proteomes" id="UP001221597"/>
    </source>
</evidence>